<feature type="domain" description="PRC-barrel" evidence="3">
    <location>
        <begin position="238"/>
        <end position="300"/>
    </location>
</feature>
<feature type="compositionally biased region" description="Low complexity" evidence="1">
    <location>
        <begin position="334"/>
        <end position="355"/>
    </location>
</feature>
<feature type="compositionally biased region" description="Low complexity" evidence="1">
    <location>
        <begin position="29"/>
        <end position="39"/>
    </location>
</feature>
<accession>A0ABY1IJ02</accession>
<feature type="region of interest" description="Disordered" evidence="1">
    <location>
        <begin position="157"/>
        <end position="217"/>
    </location>
</feature>
<dbReference type="PANTHER" id="PTHR36505">
    <property type="entry name" value="BLR1072 PROTEIN"/>
    <property type="match status" value="1"/>
</dbReference>
<feature type="compositionally biased region" description="Low complexity" evidence="1">
    <location>
        <begin position="369"/>
        <end position="388"/>
    </location>
</feature>
<gene>
    <name evidence="4" type="ORF">SAMN02745911_2125</name>
</gene>
<feature type="region of interest" description="Disordered" evidence="1">
    <location>
        <begin position="333"/>
        <end position="355"/>
    </location>
</feature>
<feature type="compositionally biased region" description="Basic and acidic residues" evidence="1">
    <location>
        <begin position="486"/>
        <end position="499"/>
    </location>
</feature>
<dbReference type="EMBL" id="FQZC01000002">
    <property type="protein sequence ID" value="SHJ24393.1"/>
    <property type="molecule type" value="Genomic_DNA"/>
</dbReference>
<evidence type="ECO:0000256" key="1">
    <source>
        <dbReference type="SAM" id="MobiDB-lite"/>
    </source>
</evidence>
<evidence type="ECO:0000313" key="5">
    <source>
        <dbReference type="Proteomes" id="UP000184290"/>
    </source>
</evidence>
<comment type="caution">
    <text evidence="4">The sequence shown here is derived from an EMBL/GenBank/DDBJ whole genome shotgun (WGS) entry which is preliminary data.</text>
</comment>
<protein>
    <submittedName>
        <fullName evidence="4">PRC-barrel domain-containing protein</fullName>
    </submittedName>
</protein>
<dbReference type="Proteomes" id="UP000184290">
    <property type="component" value="Unassembled WGS sequence"/>
</dbReference>
<reference evidence="4 5" key="1">
    <citation type="submission" date="2016-11" db="EMBL/GenBank/DDBJ databases">
        <authorList>
            <person name="Varghese N."/>
            <person name="Submissions S."/>
        </authorList>
    </citation>
    <scope>NUCLEOTIDE SEQUENCE [LARGE SCALE GENOMIC DNA]</scope>
    <source>
        <strain evidence="4 5">DSM 21988</strain>
    </source>
</reference>
<feature type="signal peptide" evidence="2">
    <location>
        <begin position="1"/>
        <end position="21"/>
    </location>
</feature>
<sequence>MLRKLLATSAMATLLATGAIAQEANTPAATEAAPAATETGSMAAEPATAPAGHSAASFDYITALSAGQHLSDDMVGADVMMEGATDQQAGEIQNLVVSADGTVLAAVLRTGDALGDESRDVAVPFDKFAWSMNENNEPTATLTATVDEISAAPTFTSNEDTAAATTGTMAPAGGTATTPAPAGEMAATPAPAGEMAATPAPAGEMAATPAPDSTMGTPATTTADTGMGGEYLATLAADQYLADDLVGDSVYTGPTNDSDNIGNINNLVINEDGTIAGLIVGVGGFLGIGEKNVGVPFDAVALTNNEEGEQHASLVVTREDLDAAPAFDNDASEDMAAAPAATETSPAGTTGGTMAAGTGMAAGTAAGTGMAAAPAETDATTTASTGGTSRPADLTPVAGAELTADNLIGTTVYGPDDSSIGSIGDIALTAEGQVDAVIVDVGGFLGIGAKPVAVAMDNLQFMRDSGGSMYLTTDFTQDELEAAPEYNRDTYADSRDTMRIESGATAQ</sequence>
<dbReference type="PANTHER" id="PTHR36505:SF1">
    <property type="entry name" value="BLR1072 PROTEIN"/>
    <property type="match status" value="1"/>
</dbReference>
<dbReference type="RefSeq" id="WP_060603355.1">
    <property type="nucleotide sequence ID" value="NZ_FQZC01000002.1"/>
</dbReference>
<dbReference type="InterPro" id="IPR027275">
    <property type="entry name" value="PRC-brl_dom"/>
</dbReference>
<feature type="region of interest" description="Disordered" evidence="1">
    <location>
        <begin position="483"/>
        <end position="507"/>
    </location>
</feature>
<evidence type="ECO:0000256" key="2">
    <source>
        <dbReference type="SAM" id="SignalP"/>
    </source>
</evidence>
<feature type="compositionally biased region" description="Low complexity" evidence="1">
    <location>
        <begin position="161"/>
        <end position="217"/>
    </location>
</feature>
<keyword evidence="2" id="KW-0732">Signal</keyword>
<evidence type="ECO:0000259" key="3">
    <source>
        <dbReference type="Pfam" id="PF05239"/>
    </source>
</evidence>
<organism evidence="4 5">
    <name type="scientific">Aureimonas altamirensis DSM 21988</name>
    <dbReference type="NCBI Taxonomy" id="1121026"/>
    <lineage>
        <taxon>Bacteria</taxon>
        <taxon>Pseudomonadati</taxon>
        <taxon>Pseudomonadota</taxon>
        <taxon>Alphaproteobacteria</taxon>
        <taxon>Hyphomicrobiales</taxon>
        <taxon>Aurantimonadaceae</taxon>
        <taxon>Aureimonas</taxon>
    </lineage>
</organism>
<dbReference type="Gene3D" id="2.30.30.240">
    <property type="entry name" value="PRC-barrel domain"/>
    <property type="match status" value="3"/>
</dbReference>
<dbReference type="Pfam" id="PF05239">
    <property type="entry name" value="PRC"/>
    <property type="match status" value="2"/>
</dbReference>
<feature type="chain" id="PRO_5045895740" evidence="2">
    <location>
        <begin position="22"/>
        <end position="507"/>
    </location>
</feature>
<feature type="region of interest" description="Disordered" evidence="1">
    <location>
        <begin position="369"/>
        <end position="394"/>
    </location>
</feature>
<feature type="region of interest" description="Disordered" evidence="1">
    <location>
        <begin position="29"/>
        <end position="48"/>
    </location>
</feature>
<dbReference type="SUPFAM" id="SSF50346">
    <property type="entry name" value="PRC-barrel domain"/>
    <property type="match status" value="3"/>
</dbReference>
<proteinExistence type="predicted"/>
<name>A0ABY1IJ02_9HYPH</name>
<keyword evidence="5" id="KW-1185">Reference proteome</keyword>
<dbReference type="InterPro" id="IPR011033">
    <property type="entry name" value="PRC_barrel-like_sf"/>
</dbReference>
<feature type="domain" description="PRC-barrel" evidence="3">
    <location>
        <begin position="402"/>
        <end position="470"/>
    </location>
</feature>
<evidence type="ECO:0000313" key="4">
    <source>
        <dbReference type="EMBL" id="SHJ24393.1"/>
    </source>
</evidence>